<accession>A0AA38WTI6</accession>
<feature type="region of interest" description="Disordered" evidence="1">
    <location>
        <begin position="15"/>
        <end position="85"/>
    </location>
</feature>
<protein>
    <submittedName>
        <fullName evidence="2">Uncharacterized protein</fullName>
    </submittedName>
</protein>
<organism evidence="2 3">
    <name type="scientific">Centaurea solstitialis</name>
    <name type="common">yellow star-thistle</name>
    <dbReference type="NCBI Taxonomy" id="347529"/>
    <lineage>
        <taxon>Eukaryota</taxon>
        <taxon>Viridiplantae</taxon>
        <taxon>Streptophyta</taxon>
        <taxon>Embryophyta</taxon>
        <taxon>Tracheophyta</taxon>
        <taxon>Spermatophyta</taxon>
        <taxon>Magnoliopsida</taxon>
        <taxon>eudicotyledons</taxon>
        <taxon>Gunneridae</taxon>
        <taxon>Pentapetalae</taxon>
        <taxon>asterids</taxon>
        <taxon>campanulids</taxon>
        <taxon>Asterales</taxon>
        <taxon>Asteraceae</taxon>
        <taxon>Carduoideae</taxon>
        <taxon>Cardueae</taxon>
        <taxon>Centaureinae</taxon>
        <taxon>Centaurea</taxon>
    </lineage>
</organism>
<feature type="non-terminal residue" evidence="2">
    <location>
        <position position="1"/>
    </location>
</feature>
<keyword evidence="3" id="KW-1185">Reference proteome</keyword>
<dbReference type="Proteomes" id="UP001172457">
    <property type="component" value="Chromosome 2"/>
</dbReference>
<evidence type="ECO:0000313" key="3">
    <source>
        <dbReference type="Proteomes" id="UP001172457"/>
    </source>
</evidence>
<name>A0AA38WTI6_9ASTR</name>
<sequence>MIQYLLTGTVISSRFRMLRPLPLSPPSPETDRSSHPKLGRSRRGGEGSHPRRPLRSPPPPKGSGGSHPARPLRSPPPPKGSGVHIQIWDDHYGRRLRSWPDHRMEVLNLINI</sequence>
<proteinExistence type="predicted"/>
<evidence type="ECO:0000256" key="1">
    <source>
        <dbReference type="SAM" id="MobiDB-lite"/>
    </source>
</evidence>
<dbReference type="EMBL" id="JARYMX010000002">
    <property type="protein sequence ID" value="KAJ9563914.1"/>
    <property type="molecule type" value="Genomic_DNA"/>
</dbReference>
<dbReference type="AlphaFoldDB" id="A0AA38WTI6"/>
<comment type="caution">
    <text evidence="2">The sequence shown here is derived from an EMBL/GenBank/DDBJ whole genome shotgun (WGS) entry which is preliminary data.</text>
</comment>
<reference evidence="2" key="1">
    <citation type="submission" date="2023-03" db="EMBL/GenBank/DDBJ databases">
        <title>Chromosome-scale reference genome and RAD-based genetic map of yellow starthistle (Centaurea solstitialis) reveal putative structural variation and QTLs associated with invader traits.</title>
        <authorList>
            <person name="Reatini B."/>
            <person name="Cang F.A."/>
            <person name="Jiang Q."/>
            <person name="Mckibben M.T.W."/>
            <person name="Barker M.S."/>
            <person name="Rieseberg L.H."/>
            <person name="Dlugosch K.M."/>
        </authorList>
    </citation>
    <scope>NUCLEOTIDE SEQUENCE</scope>
    <source>
        <strain evidence="2">CAN-66</strain>
        <tissue evidence="2">Leaf</tissue>
    </source>
</reference>
<evidence type="ECO:0000313" key="2">
    <source>
        <dbReference type="EMBL" id="KAJ9563914.1"/>
    </source>
</evidence>
<gene>
    <name evidence="2" type="ORF">OSB04_009074</name>
</gene>